<protein>
    <recommendedName>
        <fullName evidence="3">DUF924 domain-containing protein</fullName>
    </recommendedName>
</protein>
<name>A0A8J3B0S4_9BURK</name>
<sequence>MIETADTVRTFWFGSDEGDDAAIGSRQGKLWWSKDDDTDREIRTRFEACTIAASGGRFDQWSRTPHGLLALILLTDQFPRNMYRNRPESFSFDPIALHWALDGLARGADTLLRPIERVFFYLPLEHAESLPLQERVVDLFKGLQDDVPAEQREAFAGYTNFAIRHRDIIARFGRFPHRNAILGRASTDEESAFLKTPGSGF</sequence>
<keyword evidence="2" id="KW-1185">Reference proteome</keyword>
<reference evidence="1" key="2">
    <citation type="submission" date="2020-09" db="EMBL/GenBank/DDBJ databases">
        <authorList>
            <person name="Sun Q."/>
            <person name="Sedlacek I."/>
        </authorList>
    </citation>
    <scope>NUCLEOTIDE SEQUENCE</scope>
    <source>
        <strain evidence="1">CCM 7664</strain>
    </source>
</reference>
<dbReference type="Proteomes" id="UP000627205">
    <property type="component" value="Unassembled WGS sequence"/>
</dbReference>
<evidence type="ECO:0008006" key="3">
    <source>
        <dbReference type="Google" id="ProtNLM"/>
    </source>
</evidence>
<evidence type="ECO:0000313" key="2">
    <source>
        <dbReference type="Proteomes" id="UP000627205"/>
    </source>
</evidence>
<dbReference type="SUPFAM" id="SSF48452">
    <property type="entry name" value="TPR-like"/>
    <property type="match status" value="1"/>
</dbReference>
<accession>A0A8J3B0S4</accession>
<dbReference type="InterPro" id="IPR011990">
    <property type="entry name" value="TPR-like_helical_dom_sf"/>
</dbReference>
<comment type="caution">
    <text evidence="1">The sequence shown here is derived from an EMBL/GenBank/DDBJ whole genome shotgun (WGS) entry which is preliminary data.</text>
</comment>
<organism evidence="1 2">
    <name type="scientific">Oxalicibacterium solurbis</name>
    <dbReference type="NCBI Taxonomy" id="69280"/>
    <lineage>
        <taxon>Bacteria</taxon>
        <taxon>Pseudomonadati</taxon>
        <taxon>Pseudomonadota</taxon>
        <taxon>Betaproteobacteria</taxon>
        <taxon>Burkholderiales</taxon>
        <taxon>Oxalobacteraceae</taxon>
        <taxon>Oxalicibacterium</taxon>
    </lineage>
</organism>
<dbReference type="Gene3D" id="1.20.58.320">
    <property type="entry name" value="TPR-like"/>
    <property type="match status" value="1"/>
</dbReference>
<dbReference type="Gene3D" id="1.25.40.10">
    <property type="entry name" value="Tetratricopeptide repeat domain"/>
    <property type="match status" value="1"/>
</dbReference>
<dbReference type="EMBL" id="BMDP01000001">
    <property type="protein sequence ID" value="GGI52928.1"/>
    <property type="molecule type" value="Genomic_DNA"/>
</dbReference>
<evidence type="ECO:0000313" key="1">
    <source>
        <dbReference type="EMBL" id="GGI52928.1"/>
    </source>
</evidence>
<dbReference type="AlphaFoldDB" id="A0A8J3B0S4"/>
<gene>
    <name evidence="1" type="ORF">GCM10011430_01020</name>
</gene>
<dbReference type="RefSeq" id="WP_229723892.1">
    <property type="nucleotide sequence ID" value="NZ_BMDP01000001.1"/>
</dbReference>
<proteinExistence type="predicted"/>
<dbReference type="InterPro" id="IPR010323">
    <property type="entry name" value="DUF924"/>
</dbReference>
<dbReference type="Pfam" id="PF06041">
    <property type="entry name" value="DUF924"/>
    <property type="match status" value="1"/>
</dbReference>
<reference evidence="1" key="1">
    <citation type="journal article" date="2014" name="Int. J. Syst. Evol. Microbiol.">
        <title>Complete genome sequence of Corynebacterium casei LMG S-19264T (=DSM 44701T), isolated from a smear-ripened cheese.</title>
        <authorList>
            <consortium name="US DOE Joint Genome Institute (JGI-PGF)"/>
            <person name="Walter F."/>
            <person name="Albersmeier A."/>
            <person name="Kalinowski J."/>
            <person name="Ruckert C."/>
        </authorList>
    </citation>
    <scope>NUCLEOTIDE SEQUENCE</scope>
    <source>
        <strain evidence="1">CCM 7664</strain>
    </source>
</reference>